<comment type="caution">
    <text evidence="1">The sequence shown here is derived from an EMBL/GenBank/DDBJ whole genome shotgun (WGS) entry which is preliminary data.</text>
</comment>
<sequence>MVVLQKSQHTHDIRGDDTVKIKGNVVKDYMLGNTRMIFCDDYVVRTKEEEEKILKEFYQEAWECIHILIERGEEV</sequence>
<keyword evidence="2" id="KW-1185">Reference proteome</keyword>
<protein>
    <submittedName>
        <fullName evidence="1">Uncharacterized protein</fullName>
    </submittedName>
</protein>
<accession>A0ABT9J230</accession>
<dbReference type="RefSeq" id="WP_305992383.1">
    <property type="nucleotide sequence ID" value="NZ_JAVAMP010000006.1"/>
</dbReference>
<evidence type="ECO:0000313" key="1">
    <source>
        <dbReference type="EMBL" id="MDP5275070.1"/>
    </source>
</evidence>
<organism evidence="1 2">
    <name type="scientific">Chengkuizengella axinellae</name>
    <dbReference type="NCBI Taxonomy" id="3064388"/>
    <lineage>
        <taxon>Bacteria</taxon>
        <taxon>Bacillati</taxon>
        <taxon>Bacillota</taxon>
        <taxon>Bacilli</taxon>
        <taxon>Bacillales</taxon>
        <taxon>Paenibacillaceae</taxon>
        <taxon>Chengkuizengella</taxon>
    </lineage>
</organism>
<gene>
    <name evidence="1" type="ORF">Q5Y73_13195</name>
</gene>
<reference evidence="1 2" key="1">
    <citation type="submission" date="2023-08" db="EMBL/GenBank/DDBJ databases">
        <authorList>
            <person name="Park J.-S."/>
        </authorList>
    </citation>
    <scope>NUCLEOTIDE SEQUENCE [LARGE SCALE GENOMIC DNA]</scope>
    <source>
        <strain evidence="1 2">2205SS18-9</strain>
    </source>
</reference>
<evidence type="ECO:0000313" key="2">
    <source>
        <dbReference type="Proteomes" id="UP001231941"/>
    </source>
</evidence>
<name>A0ABT9J230_9BACL</name>
<proteinExistence type="predicted"/>
<dbReference type="EMBL" id="JAVAMP010000006">
    <property type="protein sequence ID" value="MDP5275070.1"/>
    <property type="molecule type" value="Genomic_DNA"/>
</dbReference>
<dbReference type="Proteomes" id="UP001231941">
    <property type="component" value="Unassembled WGS sequence"/>
</dbReference>